<dbReference type="Gene3D" id="3.40.50.300">
    <property type="entry name" value="P-loop containing nucleotide triphosphate hydrolases"/>
    <property type="match status" value="1"/>
</dbReference>
<keyword evidence="3" id="KW-0678">Repressor</keyword>
<feature type="domain" description="SAP" evidence="15">
    <location>
        <begin position="6"/>
        <end position="40"/>
    </location>
</feature>
<proteinExistence type="predicted"/>
<feature type="compositionally biased region" description="Basic and acidic residues" evidence="13">
    <location>
        <begin position="691"/>
        <end position="707"/>
    </location>
</feature>
<keyword evidence="6" id="KW-0507">mRNA processing</keyword>
<reference evidence="16 17" key="1">
    <citation type="submission" date="2020-02" db="EMBL/GenBank/DDBJ databases">
        <title>A chromosome-scale genome assembly of the black bullhead catfish (Ameiurus melas).</title>
        <authorList>
            <person name="Wen M."/>
            <person name="Zham M."/>
            <person name="Cabau C."/>
            <person name="Klopp C."/>
            <person name="Donnadieu C."/>
            <person name="Roques C."/>
            <person name="Bouchez O."/>
            <person name="Lampietro C."/>
            <person name="Jouanno E."/>
            <person name="Herpin A."/>
            <person name="Louis A."/>
            <person name="Berthelot C."/>
            <person name="Parey E."/>
            <person name="Roest-Crollius H."/>
            <person name="Braasch I."/>
            <person name="Postlethwait J."/>
            <person name="Robinson-Rechavi M."/>
            <person name="Echchiki A."/>
            <person name="Begum T."/>
            <person name="Montfort J."/>
            <person name="Schartl M."/>
            <person name="Bobe J."/>
            <person name="Guiguen Y."/>
        </authorList>
    </citation>
    <scope>NUCLEOTIDE SEQUENCE [LARGE SCALE GENOMIC DNA]</scope>
    <source>
        <strain evidence="16">M_S1</strain>
        <tissue evidence="16">Blood</tissue>
    </source>
</reference>
<dbReference type="Pfam" id="PF13671">
    <property type="entry name" value="AAA_33"/>
    <property type="match status" value="1"/>
</dbReference>
<evidence type="ECO:0000256" key="11">
    <source>
        <dbReference type="ARBA" id="ARBA00023242"/>
    </source>
</evidence>
<evidence type="ECO:0000313" key="16">
    <source>
        <dbReference type="EMBL" id="KAF4073190.1"/>
    </source>
</evidence>
<dbReference type="PANTHER" id="PTHR15245:SF20">
    <property type="entry name" value="SYMPLEKIN"/>
    <property type="match status" value="1"/>
</dbReference>
<feature type="compositionally biased region" description="Acidic residues" evidence="13">
    <location>
        <begin position="2106"/>
        <end position="2115"/>
    </location>
</feature>
<dbReference type="SMART" id="SM00513">
    <property type="entry name" value="SAP"/>
    <property type="match status" value="1"/>
</dbReference>
<accession>A0A7J5ZRR4</accession>
<dbReference type="SUPFAM" id="SSF49899">
    <property type="entry name" value="Concanavalin A-like lectins/glucanases"/>
    <property type="match status" value="1"/>
</dbReference>
<dbReference type="EMBL" id="JAAGNN010000024">
    <property type="protein sequence ID" value="KAF4073190.1"/>
    <property type="molecule type" value="Genomic_DNA"/>
</dbReference>
<dbReference type="Gene3D" id="1.25.10.10">
    <property type="entry name" value="Leucine-rich Repeat Variant"/>
    <property type="match status" value="1"/>
</dbReference>
<feature type="compositionally biased region" description="Polar residues" evidence="13">
    <location>
        <begin position="834"/>
        <end position="844"/>
    </location>
</feature>
<evidence type="ECO:0000313" key="17">
    <source>
        <dbReference type="Proteomes" id="UP000593565"/>
    </source>
</evidence>
<evidence type="ECO:0000256" key="5">
    <source>
        <dbReference type="ARBA" id="ARBA00022553"/>
    </source>
</evidence>
<keyword evidence="2" id="KW-0488">Methylation</keyword>
<dbReference type="InterPro" id="IPR032460">
    <property type="entry name" value="Symplekin/Pta1_N"/>
</dbReference>
<dbReference type="SUPFAM" id="SSF48371">
    <property type="entry name" value="ARM repeat"/>
    <property type="match status" value="1"/>
</dbReference>
<dbReference type="Gene3D" id="1.10.720.30">
    <property type="entry name" value="SAP domain"/>
    <property type="match status" value="1"/>
</dbReference>
<dbReference type="GO" id="GO:1990904">
    <property type="term" value="C:ribonucleoprotein complex"/>
    <property type="evidence" value="ECO:0007669"/>
    <property type="project" value="UniProtKB-KW"/>
</dbReference>
<evidence type="ECO:0000256" key="8">
    <source>
        <dbReference type="ARBA" id="ARBA00023015"/>
    </source>
</evidence>
<dbReference type="FunFam" id="3.40.50.300:FF:000355">
    <property type="entry name" value="Heterogeneous nuclear ribonucleoprotein U-like 1, isoform CRA_a"/>
    <property type="match status" value="1"/>
</dbReference>
<dbReference type="PROSITE" id="PS50188">
    <property type="entry name" value="B302_SPRY"/>
    <property type="match status" value="1"/>
</dbReference>
<feature type="compositionally biased region" description="Acidic residues" evidence="13">
    <location>
        <begin position="54"/>
        <end position="81"/>
    </location>
</feature>
<evidence type="ECO:0000259" key="15">
    <source>
        <dbReference type="PROSITE" id="PS50800"/>
    </source>
</evidence>
<feature type="compositionally biased region" description="Low complexity" evidence="13">
    <location>
        <begin position="214"/>
        <end position="223"/>
    </location>
</feature>
<dbReference type="FunFam" id="2.60.120.920:FF:000006">
    <property type="entry name" value="heterogeneous nuclear ribonucleoprotein U isoform X1"/>
    <property type="match status" value="1"/>
</dbReference>
<dbReference type="Pfam" id="PF11935">
    <property type="entry name" value="SYMPK_PTA1_N"/>
    <property type="match status" value="1"/>
</dbReference>
<keyword evidence="12" id="KW-0687">Ribonucleoprotein</keyword>
<evidence type="ECO:0000256" key="1">
    <source>
        <dbReference type="ARBA" id="ARBA00004123"/>
    </source>
</evidence>
<keyword evidence="9" id="KW-0010">Activator</keyword>
<evidence type="ECO:0000256" key="7">
    <source>
        <dbReference type="ARBA" id="ARBA00022843"/>
    </source>
</evidence>
<evidence type="ECO:0000256" key="3">
    <source>
        <dbReference type="ARBA" id="ARBA00022491"/>
    </source>
</evidence>
<comment type="caution">
    <text evidence="16">The sequence shown here is derived from an EMBL/GenBank/DDBJ whole genome shotgun (WGS) entry which is preliminary data.</text>
</comment>
<feature type="compositionally biased region" description="Basic and acidic residues" evidence="13">
    <location>
        <begin position="176"/>
        <end position="191"/>
    </location>
</feature>
<dbReference type="InterPro" id="IPR011989">
    <property type="entry name" value="ARM-like"/>
</dbReference>
<evidence type="ECO:0000259" key="14">
    <source>
        <dbReference type="PROSITE" id="PS50188"/>
    </source>
</evidence>
<dbReference type="InterPro" id="IPR016024">
    <property type="entry name" value="ARM-type_fold"/>
</dbReference>
<feature type="region of interest" description="Disordered" evidence="13">
    <location>
        <begin position="44"/>
        <end position="302"/>
    </location>
</feature>
<dbReference type="FunFam" id="1.10.720.30:FF:000004">
    <property type="entry name" value="heterogeneous nuclear ribonucleoprotein U isoform X1"/>
    <property type="match status" value="1"/>
</dbReference>
<feature type="region of interest" description="Disordered" evidence="13">
    <location>
        <begin position="1306"/>
        <end position="1329"/>
    </location>
</feature>
<keyword evidence="17" id="KW-1185">Reference proteome</keyword>
<feature type="region of interest" description="Disordered" evidence="13">
    <location>
        <begin position="2140"/>
        <end position="2182"/>
    </location>
</feature>
<feature type="compositionally biased region" description="Basic and acidic residues" evidence="13">
    <location>
        <begin position="224"/>
        <end position="233"/>
    </location>
</feature>
<feature type="compositionally biased region" description="Basic and acidic residues" evidence="13">
    <location>
        <begin position="269"/>
        <end position="288"/>
    </location>
</feature>
<name>A0A7J5ZRR4_AMEME</name>
<keyword evidence="7" id="KW-0832">Ubl conjugation</keyword>
<feature type="compositionally biased region" description="Low complexity" evidence="13">
    <location>
        <begin position="109"/>
        <end position="119"/>
    </location>
</feature>
<dbReference type="GO" id="GO:0005847">
    <property type="term" value="C:mRNA cleavage and polyadenylation specificity factor complex"/>
    <property type="evidence" value="ECO:0007669"/>
    <property type="project" value="TreeGrafter"/>
</dbReference>
<evidence type="ECO:0000256" key="2">
    <source>
        <dbReference type="ARBA" id="ARBA00022481"/>
    </source>
</evidence>
<comment type="subcellular location">
    <subcellularLocation>
        <location evidence="1">Nucleus</location>
    </subcellularLocation>
</comment>
<dbReference type="InterPro" id="IPR027417">
    <property type="entry name" value="P-loop_NTPase"/>
</dbReference>
<evidence type="ECO:0000256" key="4">
    <source>
        <dbReference type="ARBA" id="ARBA00022499"/>
    </source>
</evidence>
<dbReference type="SUPFAM" id="SSF52540">
    <property type="entry name" value="P-loop containing nucleoside triphosphate hydrolases"/>
    <property type="match status" value="1"/>
</dbReference>
<dbReference type="SMART" id="SM00449">
    <property type="entry name" value="SPRY"/>
    <property type="match status" value="1"/>
</dbReference>
<evidence type="ECO:0000256" key="12">
    <source>
        <dbReference type="ARBA" id="ARBA00023274"/>
    </source>
</evidence>
<sequence>MSTLNVKKLKVNELKEELQLRGLDTRGLKADLADRLQAALDAEAAGVAAGGGGGEEEEGREGEQEAREEEEEAEECGEFDAEMSGNGGSDGCQNPEQEANSEEDDSNENGDAGFGSADFASDDSDPAKQDSGKQSQLGNDEDQEAGWSDGEPAKSQGSQDSELKQEDEDPVAQQEQLKEAQEQLDEAREQIDEAQAQVDEAQEQIDEAHEQPETEQSQQQETSVKVESKKEEDAPQEEEAANELTPMEGDRAVQVKTEDDQQTSQSRKRPYDDGRGYGYYEHREDRRGRSPQPPAEEEEEDFDENLVAIDTYNCDLHFKVARDRYSGYPLTIEGFAYLWAGARATYGVSKGRICFEMKINEEIAVKHLPTSEPDPHVVRIGWSLDSCSTQLGEEPFSYGYGGTGKKSSDCKFEDYGERFGENDVIGCYLDFESGEQVEMAFSKNGKWLGPCYHIPREQLAGRPLFPHILVKNCAVEFNFGQKEEPYFPLPEGYTFIQELALHDRSRGTVGPATKAECEILMMVGLPGSGKTTWAIKHSKENPEKKFNILGTNAIMEKMKVMGLRRQRNYAGRWDLLISQATQCLNRLIQIAARKKRNYILDQTNVYGSAQRRKMRPFEGFRRKAIVICPTDEDLKERTLKRTDEEGKDVPDHAVLEMKANFVLPDAGEFLDEVIYIELQREEADTLIKQYNEEGRKAGPPPDKRFDNRPGGFRGRGFQRYEHQGAPQGTRGSYQNRGSSGGAGYRGAYNRGGYTPNRWGNNYRDSGARGSYNRTPQSGGSYNHNRQSSYNKGGSGASSSYSQSQPQNYSQGYSQGYNYGNYSQYPSYSQGYNQTPAATGQTYNPQQQQQQQQNYNQQYQQYAQQWQQYYQNQSQWNQYYNQYGNYGNYQQGQGSQQQKLFRVVSRWRLSVLVLVEFKAVFHNSLNCLSRKHGLESFVTIWDFRMESSFGEKQRSTVASQFFTETEDAAMDMTTNEKVVDLLNQAALMSTDDKLTALKQVQELIINKDPSLLDNYLDEMLAFQNDKSIEVRKFVIGFIEEACKRDNELLLKLLGNLNMVLKDESVNVVKKAILTLTQLYKVTLQWLLRTRSISDVQEGCWDMVTQMKGEVLAMLDTDNDGVRTHAIKFTESLIITLSPRTSDSDVPKKQEGDVSLDKVPKDHSYIRYDVLCEEGKSALEQLLKFMVHPAISSINLTTALGSLATLARQRPMFMSEVIQAYETLHANLPPTLAKSQVSSVRKSLKLHLVSVLRHPSSVDFHGQISTLLLDLGMAQNEIARCVPAAAQVRKRSRHEPYSEGKRIKMEPALIEDDDDKEEPAPVIAPKPSATTGTQSAIDITAEFLLPLLTPANVANLVLISMVYLPDNMPASFQATYTPVESAGTDSQIKHLARLMATQMTSGGLGPGLEQCKAREEEGKEGEADAAVAESSSKDPIIIRKVSAVSLGQAISVVGAYKSEATEETPQAKKLPEPILPTTQPKVPGSSGRKKVFRLADVVQPMSDSQLDKLTSMAVRRILESEKAIARSGMSHVRVKLLARLITQFEGTMKDDMLRFILEDIRSRIDLAFALLYQEYNQYLSQLPSGSLDSYEHCLFELLSGLQERPEQRDGLFNKLVLEAPLITESALEVIRRYCEDESRVYLGMPTLKDLILKRPSRQFQYLHVLLDLSSHEKEKVRSAALNIIKWMYEKDHLRDYIEKFALNYMQLLVHPNPPSLLFGVGEDTEVAAPWTEETVRQCLYLYLSLLPLNHRLVHELAAVYTEAIADIKRSVLRVIEQPIRGMGMNSPDLLLLVENCPKGAETLVTRCLHILTDKVPPSPDLVERVRDLYHKRVPDVRFLIPVINGLEKKEVIQALPKLIKLNPIVVKEVFNRLLGTQHSEGSSSVSPLTPGELLIALHNIDSTKCDMKSIIKATNLCFGEKNVYTSEVLAVVMQQLMEQSPLPMLLMRTVIQSLTMYPRLGGFVMNILSRLIPKQVWKYPKVWEGFVKCCQRTKPQSYTVLLQLPPAQLASVFERCPEMREPLLQHVRSFTPHQQAHIPSSIMAILEANSRMPEPEPPQHEPEHMKVQEERELHTQLVRPMTQVETPAPVVVAPPEPPPEAVARREEMDEPMDEGEAGTECLEIATEATTQIEALATETGATAVPQAKAEEPMETTLTELAEDQPREVVEESGAEPETRADDPE</sequence>
<evidence type="ECO:0000256" key="13">
    <source>
        <dbReference type="SAM" id="MobiDB-lite"/>
    </source>
</evidence>
<dbReference type="PANTHER" id="PTHR15245">
    <property type="entry name" value="SYMPLEKIN-RELATED"/>
    <property type="match status" value="1"/>
</dbReference>
<dbReference type="CDD" id="cd12884">
    <property type="entry name" value="SPRY_hnRNP"/>
    <property type="match status" value="1"/>
</dbReference>
<dbReference type="Pfam" id="PF00622">
    <property type="entry name" value="SPRY"/>
    <property type="match status" value="1"/>
</dbReference>
<feature type="compositionally biased region" description="Basic and acidic residues" evidence="13">
    <location>
        <begin position="248"/>
        <end position="259"/>
    </location>
</feature>
<keyword evidence="11" id="KW-0539">Nucleus</keyword>
<feature type="region of interest" description="Disordered" evidence="13">
    <location>
        <begin position="1460"/>
        <end position="1485"/>
    </location>
</feature>
<dbReference type="InterPro" id="IPR021850">
    <property type="entry name" value="Symplekin/Pta1"/>
</dbReference>
<feature type="compositionally biased region" description="Polar residues" evidence="13">
    <location>
        <begin position="771"/>
        <end position="786"/>
    </location>
</feature>
<dbReference type="InterPro" id="IPR013320">
    <property type="entry name" value="ConA-like_dom_sf"/>
</dbReference>
<organism evidence="16 17">
    <name type="scientific">Ameiurus melas</name>
    <name type="common">Black bullhead</name>
    <name type="synonym">Silurus melas</name>
    <dbReference type="NCBI Taxonomy" id="219545"/>
    <lineage>
        <taxon>Eukaryota</taxon>
        <taxon>Metazoa</taxon>
        <taxon>Chordata</taxon>
        <taxon>Craniata</taxon>
        <taxon>Vertebrata</taxon>
        <taxon>Euteleostomi</taxon>
        <taxon>Actinopterygii</taxon>
        <taxon>Neopterygii</taxon>
        <taxon>Teleostei</taxon>
        <taxon>Ostariophysi</taxon>
        <taxon>Siluriformes</taxon>
        <taxon>Ictaluridae</taxon>
        <taxon>Ameiurus</taxon>
    </lineage>
</organism>
<dbReference type="SUPFAM" id="SSF68906">
    <property type="entry name" value="SAP domain"/>
    <property type="match status" value="1"/>
</dbReference>
<feature type="compositionally biased region" description="Acidic residues" evidence="13">
    <location>
        <begin position="99"/>
        <end position="108"/>
    </location>
</feature>
<feature type="domain" description="B30.2/SPRY" evidence="14">
    <location>
        <begin position="287"/>
        <end position="484"/>
    </location>
</feature>
<keyword evidence="4" id="KW-1017">Isopeptide bond</keyword>
<dbReference type="GO" id="GO:0006397">
    <property type="term" value="P:mRNA processing"/>
    <property type="evidence" value="ECO:0007669"/>
    <property type="project" value="UniProtKB-KW"/>
</dbReference>
<dbReference type="InterPro" id="IPR043136">
    <property type="entry name" value="B30.2/SPRY_sf"/>
</dbReference>
<dbReference type="InterPro" id="IPR035778">
    <property type="entry name" value="SPRY_hnRNP_U"/>
</dbReference>
<feature type="region of interest" description="Disordered" evidence="13">
    <location>
        <begin position="691"/>
        <end position="853"/>
    </location>
</feature>
<evidence type="ECO:0008006" key="18">
    <source>
        <dbReference type="Google" id="ProtNLM"/>
    </source>
</evidence>
<dbReference type="Proteomes" id="UP000593565">
    <property type="component" value="Unassembled WGS sequence"/>
</dbReference>
<evidence type="ECO:0000256" key="9">
    <source>
        <dbReference type="ARBA" id="ARBA00023159"/>
    </source>
</evidence>
<evidence type="ECO:0000256" key="10">
    <source>
        <dbReference type="ARBA" id="ARBA00023163"/>
    </source>
</evidence>
<keyword evidence="8" id="KW-0805">Transcription regulation</keyword>
<keyword evidence="5" id="KW-0597">Phosphoprotein</keyword>
<dbReference type="InterPro" id="IPR036361">
    <property type="entry name" value="SAP_dom_sf"/>
</dbReference>
<dbReference type="PROSITE" id="PS50800">
    <property type="entry name" value="SAP"/>
    <property type="match status" value="1"/>
</dbReference>
<dbReference type="InterPro" id="IPR003034">
    <property type="entry name" value="SAP_dom"/>
</dbReference>
<gene>
    <name evidence="16" type="ORF">AMELA_G00255980</name>
</gene>
<protein>
    <recommendedName>
        <fullName evidence="18">Symplekin</fullName>
    </recommendedName>
</protein>
<dbReference type="InterPro" id="IPR003877">
    <property type="entry name" value="SPRY_dom"/>
</dbReference>
<dbReference type="Pfam" id="PF02037">
    <property type="entry name" value="SAP"/>
    <property type="match status" value="1"/>
</dbReference>
<dbReference type="InterPro" id="IPR001870">
    <property type="entry name" value="B30.2/SPRY"/>
</dbReference>
<feature type="region of interest" description="Disordered" evidence="13">
    <location>
        <begin position="2087"/>
        <end position="2115"/>
    </location>
</feature>
<evidence type="ECO:0000256" key="6">
    <source>
        <dbReference type="ARBA" id="ARBA00022664"/>
    </source>
</evidence>
<keyword evidence="10" id="KW-0804">Transcription</keyword>
<feature type="compositionally biased region" description="Low complexity" evidence="13">
    <location>
        <begin position="787"/>
        <end position="833"/>
    </location>
</feature>
<dbReference type="Pfam" id="PF12295">
    <property type="entry name" value="Symplekin_C"/>
    <property type="match status" value="1"/>
</dbReference>
<dbReference type="Gene3D" id="2.60.120.920">
    <property type="match status" value="1"/>
</dbReference>
<dbReference type="InterPro" id="IPR022075">
    <property type="entry name" value="Symplekin_C"/>
</dbReference>